<protein>
    <submittedName>
        <fullName evidence="2">Uncharacterized protein</fullName>
    </submittedName>
</protein>
<dbReference type="OrthoDB" id="2192205at2759"/>
<evidence type="ECO:0000313" key="2">
    <source>
        <dbReference type="EMBL" id="AFN83021.1"/>
    </source>
</evidence>
<proteinExistence type="predicted"/>
<evidence type="ECO:0000313" key="3">
    <source>
        <dbReference type="Proteomes" id="UP000010094"/>
    </source>
</evidence>
<dbReference type="AlphaFoldDB" id="I6ZTM7"/>
<dbReference type="HOGENOM" id="CLU_1023175_0_0_1"/>
<dbReference type="Proteomes" id="UP000010094">
    <property type="component" value="Chromosome V"/>
</dbReference>
<feature type="region of interest" description="Disordered" evidence="1">
    <location>
        <begin position="52"/>
        <end position="74"/>
    </location>
</feature>
<gene>
    <name evidence="2" type="ordered locus">EROM_050890</name>
</gene>
<dbReference type="GeneID" id="20521321"/>
<dbReference type="RefSeq" id="XP_009264518.1">
    <property type="nucleotide sequence ID" value="XM_009266243.1"/>
</dbReference>
<name>I6ZTM7_ENCRO</name>
<reference evidence="2 3" key="1">
    <citation type="journal article" date="2012" name="Proc. Natl. Acad. Sci. U.S.A.">
        <title>Gain and loss of multiple functionally related, horizontally transferred genes in the reduced genomes of two microsporidian parasites.</title>
        <authorList>
            <person name="Pombert J.-F."/>
            <person name="Selman M."/>
            <person name="Burki F."/>
            <person name="Bardell F.T."/>
            <person name="Farinelli L."/>
            <person name="Solter L.F."/>
            <person name="Whitman D.W."/>
            <person name="Weiss L.M."/>
            <person name="Corradi N."/>
            <person name="Keeling P.J."/>
        </authorList>
    </citation>
    <scope>NUCLEOTIDE SEQUENCE [LARGE SCALE GENOMIC DNA]</scope>
    <source>
        <strain evidence="2 3">SJ-2008</strain>
    </source>
</reference>
<dbReference type="KEGG" id="ero:EROM_050890"/>
<keyword evidence="3" id="KW-1185">Reference proteome</keyword>
<evidence type="ECO:0000256" key="1">
    <source>
        <dbReference type="SAM" id="MobiDB-lite"/>
    </source>
</evidence>
<feature type="compositionally biased region" description="Basic and acidic residues" evidence="1">
    <location>
        <begin position="52"/>
        <end position="71"/>
    </location>
</feature>
<dbReference type="EMBL" id="CP003522">
    <property type="protein sequence ID" value="AFN83021.1"/>
    <property type="molecule type" value="Genomic_DNA"/>
</dbReference>
<organism evidence="2 3">
    <name type="scientific">Encephalitozoon romaleae (strain SJ-2008)</name>
    <name type="common">Microsporidian parasite</name>
    <dbReference type="NCBI Taxonomy" id="1178016"/>
    <lineage>
        <taxon>Eukaryota</taxon>
        <taxon>Fungi</taxon>
        <taxon>Fungi incertae sedis</taxon>
        <taxon>Microsporidia</taxon>
        <taxon>Unikaryonidae</taxon>
        <taxon>Encephalitozoon</taxon>
    </lineage>
</organism>
<accession>I6ZTM7</accession>
<sequence length="279" mass="32675">MLENLDGFVFRRNVRQEPKARKFFDEGSKEQSIARGNTDGIFSFKFVRSNKRRGDSEEENSGKRAKEKEPDMGVINENEENALNDVSEEISEEDGICSNILIKDEAKKRISISDLHTKLGEDGTLGELVRLCVEYALQKKKIEYGINLERKLLQNEGSIKRRDVEREIEEADRKILWVSQEEEKWNSLKTEVLNSSKVDVREVQRSVRDFGYIENMEEIRQEFVRKFERLEFLKESAKSCISRIREQSEDILGRVLRTICREKEVDTLFLLRTLSKTNK</sequence>
<dbReference type="VEuPathDB" id="MicrosporidiaDB:EROM_050890"/>